<dbReference type="EMBL" id="PGVG01000040">
    <property type="protein sequence ID" value="PJG51226.1"/>
    <property type="molecule type" value="Genomic_DNA"/>
</dbReference>
<protein>
    <submittedName>
        <fullName evidence="2">Uncharacterized protein</fullName>
    </submittedName>
</protein>
<dbReference type="Proteomes" id="UP000231194">
    <property type="component" value="Unassembled WGS sequence"/>
</dbReference>
<evidence type="ECO:0000313" key="3">
    <source>
        <dbReference type="Proteomes" id="UP000231194"/>
    </source>
</evidence>
<keyword evidence="1" id="KW-1133">Transmembrane helix</keyword>
<accession>A0A2M8R074</accession>
<reference evidence="2 3" key="1">
    <citation type="submission" date="2017-11" db="EMBL/GenBank/DDBJ databases">
        <title>Bradyrhizobium forestalis sp. nov., an efficient nitrogen-fixing bacterium isolated from nodules of forest legume species in the Amazon.</title>
        <authorList>
            <person name="Costa E.M."/>
            <person name="Guimaraes A."/>
            <person name="Carvalho T.S."/>
            <person name="Rodrigues T.L."/>
            <person name="Ribeiro P.R.A."/>
            <person name="Lebbe L."/>
            <person name="Willems A."/>
            <person name="Moreira F.M.S."/>
        </authorList>
    </citation>
    <scope>NUCLEOTIDE SEQUENCE [LARGE SCALE GENOMIC DNA]</scope>
    <source>
        <strain evidence="2 3">INPA54B</strain>
    </source>
</reference>
<comment type="caution">
    <text evidence="2">The sequence shown here is derived from an EMBL/GenBank/DDBJ whole genome shotgun (WGS) entry which is preliminary data.</text>
</comment>
<gene>
    <name evidence="2" type="ORF">CVM73_31910</name>
</gene>
<evidence type="ECO:0000256" key="1">
    <source>
        <dbReference type="SAM" id="Phobius"/>
    </source>
</evidence>
<keyword evidence="1" id="KW-0472">Membrane</keyword>
<dbReference type="AlphaFoldDB" id="A0A2M8R074"/>
<evidence type="ECO:0000313" key="2">
    <source>
        <dbReference type="EMBL" id="PJG51226.1"/>
    </source>
</evidence>
<keyword evidence="1" id="KW-0812">Transmembrane</keyword>
<dbReference type="OrthoDB" id="8245503at2"/>
<name>A0A2M8R074_9BRAD</name>
<proteinExistence type="predicted"/>
<organism evidence="2 3">
    <name type="scientific">Bradyrhizobium forestalis</name>
    <dbReference type="NCBI Taxonomy" id="1419263"/>
    <lineage>
        <taxon>Bacteria</taxon>
        <taxon>Pseudomonadati</taxon>
        <taxon>Pseudomonadota</taxon>
        <taxon>Alphaproteobacteria</taxon>
        <taxon>Hyphomicrobiales</taxon>
        <taxon>Nitrobacteraceae</taxon>
        <taxon>Bradyrhizobium</taxon>
    </lineage>
</organism>
<feature type="transmembrane region" description="Helical" evidence="1">
    <location>
        <begin position="16"/>
        <end position="37"/>
    </location>
</feature>
<keyword evidence="3" id="KW-1185">Reference proteome</keyword>
<sequence length="66" mass="7137">MNHSIYTADKATHLKVVIAGLLAGTAIVATTLTVHLAQPELSLQKATTLAVYQARPMHARIEMAQR</sequence>
<dbReference type="RefSeq" id="WP_100235722.1">
    <property type="nucleotide sequence ID" value="NZ_PGVG01000040.1"/>
</dbReference>